<dbReference type="InterPro" id="IPR025352">
    <property type="entry name" value="DUF4256"/>
</dbReference>
<sequence>MTMSVTTPLSAEQRDELLNILKTRFERNTNRHKGLDWAPIQVKLEANPDKLWSLYEMERTGGEPDVLGHDGQLGEYLFVDCSAESPQGRRSCCYDREGWEARKENRPAHNAVDMATDMGITLLNEDQYRALQCLGTFDAKTSSWLKTPAAIRKQGGALYGDLRYGQVFVYHNGVQSYYAARAFRGALEV</sequence>
<dbReference type="EMBL" id="JAFMYW010000002">
    <property type="protein sequence ID" value="MBO0948499.1"/>
    <property type="molecule type" value="Genomic_DNA"/>
</dbReference>
<organism evidence="1 2">
    <name type="scientific">Fibrella forsythiae</name>
    <dbReference type="NCBI Taxonomy" id="2817061"/>
    <lineage>
        <taxon>Bacteria</taxon>
        <taxon>Pseudomonadati</taxon>
        <taxon>Bacteroidota</taxon>
        <taxon>Cytophagia</taxon>
        <taxon>Cytophagales</taxon>
        <taxon>Spirosomataceae</taxon>
        <taxon>Fibrella</taxon>
    </lineage>
</organism>
<name>A0ABS3JER9_9BACT</name>
<gene>
    <name evidence="1" type="ORF">J2I46_07915</name>
</gene>
<protein>
    <submittedName>
        <fullName evidence="1">DUF4256 domain-containing protein</fullName>
    </submittedName>
</protein>
<proteinExistence type="predicted"/>
<dbReference type="Proteomes" id="UP000664628">
    <property type="component" value="Unassembled WGS sequence"/>
</dbReference>
<reference evidence="1 2" key="1">
    <citation type="submission" date="2021-03" db="EMBL/GenBank/DDBJ databases">
        <title>Fibrella sp. HMF5405 genome sequencing and assembly.</title>
        <authorList>
            <person name="Kang H."/>
            <person name="Kim H."/>
            <person name="Bae S."/>
            <person name="Joh K."/>
        </authorList>
    </citation>
    <scope>NUCLEOTIDE SEQUENCE [LARGE SCALE GENOMIC DNA]</scope>
    <source>
        <strain evidence="1 2">HMF5405</strain>
    </source>
</reference>
<keyword evidence="2" id="KW-1185">Reference proteome</keyword>
<evidence type="ECO:0000313" key="1">
    <source>
        <dbReference type="EMBL" id="MBO0948499.1"/>
    </source>
</evidence>
<dbReference type="RefSeq" id="WP_207328466.1">
    <property type="nucleotide sequence ID" value="NZ_JAFMYW010000002.1"/>
</dbReference>
<comment type="caution">
    <text evidence="1">The sequence shown here is derived from an EMBL/GenBank/DDBJ whole genome shotgun (WGS) entry which is preliminary data.</text>
</comment>
<evidence type="ECO:0000313" key="2">
    <source>
        <dbReference type="Proteomes" id="UP000664628"/>
    </source>
</evidence>
<dbReference type="Pfam" id="PF14066">
    <property type="entry name" value="DUF4256"/>
    <property type="match status" value="1"/>
</dbReference>
<accession>A0ABS3JER9</accession>